<keyword evidence="1" id="KW-0479">Metal-binding</keyword>
<feature type="region of interest" description="Disordered" evidence="6">
    <location>
        <begin position="100"/>
        <end position="183"/>
    </location>
</feature>
<reference evidence="8" key="1">
    <citation type="submission" date="2021-11" db="EMBL/GenBank/DDBJ databases">
        <title>Purpureocillium_takamizusanense_genome.</title>
        <authorList>
            <person name="Nguyen N.-H."/>
        </authorList>
    </citation>
    <scope>NUCLEOTIDE SEQUENCE</scope>
    <source>
        <strain evidence="8">PT3</strain>
    </source>
</reference>
<organism evidence="8 9">
    <name type="scientific">Purpureocillium takamizusanense</name>
    <dbReference type="NCBI Taxonomy" id="2060973"/>
    <lineage>
        <taxon>Eukaryota</taxon>
        <taxon>Fungi</taxon>
        <taxon>Dikarya</taxon>
        <taxon>Ascomycota</taxon>
        <taxon>Pezizomycotina</taxon>
        <taxon>Sordariomycetes</taxon>
        <taxon>Hypocreomycetidae</taxon>
        <taxon>Hypocreales</taxon>
        <taxon>Ophiocordycipitaceae</taxon>
        <taxon>Purpureocillium</taxon>
    </lineage>
</organism>
<keyword evidence="3" id="KW-0238">DNA-binding</keyword>
<evidence type="ECO:0000256" key="4">
    <source>
        <dbReference type="ARBA" id="ARBA00023163"/>
    </source>
</evidence>
<dbReference type="CDD" id="cd00067">
    <property type="entry name" value="GAL4"/>
    <property type="match status" value="1"/>
</dbReference>
<dbReference type="SMART" id="SM00066">
    <property type="entry name" value="GAL4"/>
    <property type="match status" value="1"/>
</dbReference>
<dbReference type="GO" id="GO:0000435">
    <property type="term" value="P:positive regulation of transcription from RNA polymerase II promoter by galactose"/>
    <property type="evidence" value="ECO:0007669"/>
    <property type="project" value="TreeGrafter"/>
</dbReference>
<evidence type="ECO:0000256" key="3">
    <source>
        <dbReference type="ARBA" id="ARBA00023125"/>
    </source>
</evidence>
<keyword evidence="2" id="KW-0805">Transcription regulation</keyword>
<dbReference type="InterPro" id="IPR051127">
    <property type="entry name" value="Fungal_SecMet_Regulators"/>
</dbReference>
<evidence type="ECO:0000256" key="1">
    <source>
        <dbReference type="ARBA" id="ARBA00022723"/>
    </source>
</evidence>
<dbReference type="Proteomes" id="UP000829364">
    <property type="component" value="Chromosome 11"/>
</dbReference>
<evidence type="ECO:0000256" key="5">
    <source>
        <dbReference type="ARBA" id="ARBA00023242"/>
    </source>
</evidence>
<dbReference type="CDD" id="cd12148">
    <property type="entry name" value="fungal_TF_MHR"/>
    <property type="match status" value="1"/>
</dbReference>
<dbReference type="InterPro" id="IPR007219">
    <property type="entry name" value="XnlR_reg_dom"/>
</dbReference>
<name>A0A9Q8QR26_9HYPO</name>
<dbReference type="PANTHER" id="PTHR47424:SF3">
    <property type="entry name" value="REGULATORY PROTEIN GAL4"/>
    <property type="match status" value="1"/>
</dbReference>
<dbReference type="PANTHER" id="PTHR47424">
    <property type="entry name" value="REGULATORY PROTEIN GAL4"/>
    <property type="match status" value="1"/>
</dbReference>
<dbReference type="EMBL" id="CP086364">
    <property type="protein sequence ID" value="UNI24295.1"/>
    <property type="molecule type" value="Genomic_DNA"/>
</dbReference>
<feature type="domain" description="Zn(2)-C6 fungal-type" evidence="7">
    <location>
        <begin position="17"/>
        <end position="50"/>
    </location>
</feature>
<dbReference type="GO" id="GO:0000981">
    <property type="term" value="F:DNA-binding transcription factor activity, RNA polymerase II-specific"/>
    <property type="evidence" value="ECO:0007669"/>
    <property type="project" value="InterPro"/>
</dbReference>
<keyword evidence="4" id="KW-0804">Transcription</keyword>
<dbReference type="GO" id="GO:0005634">
    <property type="term" value="C:nucleus"/>
    <property type="evidence" value="ECO:0007669"/>
    <property type="project" value="TreeGrafter"/>
</dbReference>
<dbReference type="AlphaFoldDB" id="A0A9Q8QR26"/>
<dbReference type="InterPro" id="IPR001138">
    <property type="entry name" value="Zn2Cys6_DnaBD"/>
</dbReference>
<feature type="compositionally biased region" description="Low complexity" evidence="6">
    <location>
        <begin position="166"/>
        <end position="179"/>
    </location>
</feature>
<sequence>MIAQPNGKQKRRKISLACEPCRERKSRCDGAKPICSTCRRRSLGLERCVYKLENARTASTDEYIKVLHSRIRRLERACIDADVPLPSLDQNQEQLPDAAVGPQLTSPRERGQDLSIHGAPTWTKPATPFSERGGTPTPVEYGKGTPGRAGISLNSPNSLGQPDNGQAQPDADMAPQAAPSSVSAMGTVMTEDNVSSSEDFYGSSSTASFLKEAFDSMKDKETSAPCLPREYALHASRDVGRDWRRDASYYVPSHKFSLPPRELADHLMDCFRKQVYYMYPFFHLPSFMNAYRSLWQTSSEPREPSIPGLGLGCYPEADANTISFHCALNAIFSLSCHYSDLGPADRLAASHTFFMRTKAFVGLDLLESNNLSVVQTLLILALALQSTPYPSRCWNATGVACRVAQGLGLHTEHRQDARRDLEKEVRRRTWYGCVTMDMLVSMTYGRPTMTTHISLLPLPTGNECDSPSDKSRSTQNQQVLPRFRFYHESVRLCRILEEILSKVYQPWMNREDPGFSMPPSAEHTKSHNLDTIFKLHEKLSEFEASLPDDLTWHQDAKMSPGSEEDRTLLAAQRELLHARFIYLRIMLLRPVLTQLAAKERHKPADRSIFEPLSDPILAGMTLQCSRMCVEAAIELLQLIHGTYSSHTTGAWWWDVLYASTAGTVLIIAKTCPFLLPSLSQAQMAQSWEDCQDILKCVAAFNTCGQQSLKLLKTIYNKISAASLYTQTHPTQGPDMGSSSGYDAAAVVEDGGHDLTAEVRLEASQELQGLENFDALDSFFQWEKSTFDNMGTAAFF</sequence>
<dbReference type="GO" id="GO:0008270">
    <property type="term" value="F:zinc ion binding"/>
    <property type="evidence" value="ECO:0007669"/>
    <property type="project" value="InterPro"/>
</dbReference>
<feature type="compositionally biased region" description="Polar residues" evidence="6">
    <location>
        <begin position="152"/>
        <end position="165"/>
    </location>
</feature>
<keyword evidence="5" id="KW-0539">Nucleus</keyword>
<evidence type="ECO:0000313" key="8">
    <source>
        <dbReference type="EMBL" id="UNI24295.1"/>
    </source>
</evidence>
<dbReference type="GeneID" id="72071996"/>
<keyword evidence="9" id="KW-1185">Reference proteome</keyword>
<evidence type="ECO:0000256" key="6">
    <source>
        <dbReference type="SAM" id="MobiDB-lite"/>
    </source>
</evidence>
<dbReference type="Pfam" id="PF00172">
    <property type="entry name" value="Zn_clus"/>
    <property type="match status" value="1"/>
</dbReference>
<dbReference type="PROSITE" id="PS50048">
    <property type="entry name" value="ZN2_CY6_FUNGAL_2"/>
    <property type="match status" value="1"/>
</dbReference>
<dbReference type="KEGG" id="ptkz:JDV02_010051"/>
<evidence type="ECO:0000313" key="9">
    <source>
        <dbReference type="Proteomes" id="UP000829364"/>
    </source>
</evidence>
<dbReference type="GO" id="GO:0006351">
    <property type="term" value="P:DNA-templated transcription"/>
    <property type="evidence" value="ECO:0007669"/>
    <property type="project" value="InterPro"/>
</dbReference>
<dbReference type="SUPFAM" id="SSF57701">
    <property type="entry name" value="Zn2/Cys6 DNA-binding domain"/>
    <property type="match status" value="1"/>
</dbReference>
<proteinExistence type="predicted"/>
<evidence type="ECO:0000256" key="2">
    <source>
        <dbReference type="ARBA" id="ARBA00023015"/>
    </source>
</evidence>
<accession>A0A9Q8QR26</accession>
<dbReference type="SMART" id="SM00906">
    <property type="entry name" value="Fungal_trans"/>
    <property type="match status" value="1"/>
</dbReference>
<evidence type="ECO:0000259" key="7">
    <source>
        <dbReference type="PROSITE" id="PS50048"/>
    </source>
</evidence>
<dbReference type="Gene3D" id="4.10.240.10">
    <property type="entry name" value="Zn(2)-C6 fungal-type DNA-binding domain"/>
    <property type="match status" value="1"/>
</dbReference>
<dbReference type="RefSeq" id="XP_047847776.1">
    <property type="nucleotide sequence ID" value="XM_047991764.1"/>
</dbReference>
<dbReference type="GO" id="GO:0000978">
    <property type="term" value="F:RNA polymerase II cis-regulatory region sequence-specific DNA binding"/>
    <property type="evidence" value="ECO:0007669"/>
    <property type="project" value="TreeGrafter"/>
</dbReference>
<dbReference type="Pfam" id="PF04082">
    <property type="entry name" value="Fungal_trans"/>
    <property type="match status" value="1"/>
</dbReference>
<gene>
    <name evidence="8" type="ORF">JDV02_010051</name>
</gene>
<protein>
    <recommendedName>
        <fullName evidence="7">Zn(2)-C6 fungal-type domain-containing protein</fullName>
    </recommendedName>
</protein>
<dbReference type="OrthoDB" id="424974at2759"/>
<dbReference type="InterPro" id="IPR036864">
    <property type="entry name" value="Zn2-C6_fun-type_DNA-bd_sf"/>
</dbReference>